<evidence type="ECO:0000313" key="1">
    <source>
        <dbReference type="EMBL" id="AIJ08527.1"/>
    </source>
</evidence>
<dbReference type="HOGENOM" id="CLU_3327349_0_0_6"/>
<dbReference type="EMBL" id="CP006664">
    <property type="protein sequence ID" value="AIJ08527.1"/>
    <property type="molecule type" value="Genomic_DNA"/>
</dbReference>
<reference evidence="1 2" key="1">
    <citation type="journal article" date="2012" name="PLoS ONE">
        <title>Edwardsiella comparative phylogenomics reveal the new intra/inter-species taxonomic relationships, virulence evolution and niche adaptation mechanisms.</title>
        <authorList>
            <person name="Yang M."/>
            <person name="Lv Y."/>
            <person name="Xiao J."/>
            <person name="Wu H."/>
            <person name="Zheng H."/>
            <person name="Liu Q."/>
            <person name="Zhang Y."/>
            <person name="Wang Q."/>
        </authorList>
    </citation>
    <scope>NUCLEOTIDE SEQUENCE [LARGE SCALE GENOMIC DNA]</scope>
    <source>
        <strain evidence="2">080813</strain>
    </source>
</reference>
<dbReference type="Proteomes" id="UP000028681">
    <property type="component" value="Chromosome"/>
</dbReference>
<proteinExistence type="predicted"/>
<organism evidence="1 2">
    <name type="scientific">Edwardsiella anguillarum ET080813</name>
    <dbReference type="NCBI Taxonomy" id="667120"/>
    <lineage>
        <taxon>Bacteria</taxon>
        <taxon>Pseudomonadati</taxon>
        <taxon>Pseudomonadota</taxon>
        <taxon>Gammaproteobacteria</taxon>
        <taxon>Enterobacterales</taxon>
        <taxon>Hafniaceae</taxon>
        <taxon>Edwardsiella</taxon>
    </lineage>
</organism>
<sequence>MYLKPAMPQCYDKISRGIMNVKPISIDLTKDVLQILWG</sequence>
<gene>
    <name evidence="1" type="ORF">ETEE_2083</name>
</gene>
<protein>
    <submittedName>
        <fullName evidence="1">Uncharacterized protein</fullName>
    </submittedName>
</protein>
<name>A0A076LPA8_9GAMM</name>
<dbReference type="KEGG" id="ete:ETEE_2083"/>
<evidence type="ECO:0000313" key="2">
    <source>
        <dbReference type="Proteomes" id="UP000028681"/>
    </source>
</evidence>
<accession>A0A076LPA8</accession>
<dbReference type="AlphaFoldDB" id="A0A076LPA8"/>